<reference evidence="1 2" key="1">
    <citation type="submission" date="2019-09" db="EMBL/GenBank/DDBJ databases">
        <title>Genomic diversity of phyloplane-associated Pantoea species in Pakistan cotton crop.</title>
        <authorList>
            <person name="Tufail M.R."/>
            <person name="Cook D.R."/>
        </authorList>
    </citation>
    <scope>NUCLEOTIDE SEQUENCE [LARGE SCALE GENOMIC DNA]</scope>
    <source>
        <strain evidence="1 2">B_8</strain>
    </source>
</reference>
<keyword evidence="2" id="KW-1185">Reference proteome</keyword>
<accession>A0AB34CJX0</accession>
<evidence type="ECO:0000313" key="1">
    <source>
        <dbReference type="EMBL" id="KAA6125881.1"/>
    </source>
</evidence>
<dbReference type="InterPro" id="IPR011042">
    <property type="entry name" value="6-blade_b-propeller_TolB-like"/>
</dbReference>
<dbReference type="Proteomes" id="UP000324255">
    <property type="component" value="Unassembled WGS sequence"/>
</dbReference>
<dbReference type="PANTHER" id="PTHR11799">
    <property type="entry name" value="PARAOXONASE"/>
    <property type="match status" value="1"/>
</dbReference>
<dbReference type="EMBL" id="VWVM01000005">
    <property type="protein sequence ID" value="KAA6125881.1"/>
    <property type="molecule type" value="Genomic_DNA"/>
</dbReference>
<protein>
    <submittedName>
        <fullName evidence="1">Uncharacterized protein</fullName>
    </submittedName>
</protein>
<dbReference type="PANTHER" id="PTHR11799:SF12">
    <property type="entry name" value="PARAOXONASE-RELATED"/>
    <property type="match status" value="1"/>
</dbReference>
<dbReference type="RefSeq" id="WP_047063013.1">
    <property type="nucleotide sequence ID" value="NZ_VWVM01000005.1"/>
</dbReference>
<proteinExistence type="predicted"/>
<gene>
    <name evidence="1" type="ORF">F3I20_07930</name>
</gene>
<comment type="caution">
    <text evidence="1">The sequence shown here is derived from an EMBL/GenBank/DDBJ whole genome shotgun (WGS) entry which is preliminary data.</text>
</comment>
<dbReference type="Gene3D" id="2.120.10.30">
    <property type="entry name" value="TolB, C-terminal domain"/>
    <property type="match status" value="1"/>
</dbReference>
<evidence type="ECO:0000313" key="2">
    <source>
        <dbReference type="Proteomes" id="UP000324255"/>
    </source>
</evidence>
<dbReference type="InterPro" id="IPR051288">
    <property type="entry name" value="Serum_paraoxonase/arylesterase"/>
</dbReference>
<organism evidence="1 2">
    <name type="scientific">Candidatus Pantoea gossypiicola</name>
    <dbReference type="NCBI Taxonomy" id="2608008"/>
    <lineage>
        <taxon>Bacteria</taxon>
        <taxon>Pseudomonadati</taxon>
        <taxon>Pseudomonadota</taxon>
        <taxon>Gammaproteobacteria</taxon>
        <taxon>Enterobacterales</taxon>
        <taxon>Erwiniaceae</taxon>
        <taxon>Pantoea</taxon>
    </lineage>
</organism>
<name>A0AB34CJX0_9GAMM</name>
<dbReference type="SUPFAM" id="SSF63829">
    <property type="entry name" value="Calcium-dependent phosphotriesterase"/>
    <property type="match status" value="1"/>
</dbReference>
<sequence>MTMDTPKNLTNGATQVAPVGSIEASEDLTGIPGTHWLIVSVRALAPDGEGRLDLVNTSTHAIRALYPSPEAQVRFDAHTFHGQPDRPPERFNPHGLTIRRGANGVHQLLVVHHGVRESVEIFTVDTRDVLPRIHWRGCVLTPGSVTGNGVAPMPDGFVMTQTTLPIPKKGGRALNFEEIEGGRSIGEVLAWSSRSGWSKVDTGGDLMPNGIETSADGEWLYYADSVRQTFNRFSFRAGAAKKHVIQTGFHSDNVHWAPDGSLLLAGQQGTLREIVEYFSGKEGAACGNARVLRIDPQTMSVQPLVDCADFPLASGAVEIQGTLWLGRIRGTIGRVDLRQVHTALPD</sequence>
<dbReference type="AlphaFoldDB" id="A0AB34CJX0"/>